<dbReference type="AlphaFoldDB" id="A0A164HBA4"/>
<reference evidence="1 2" key="1">
    <citation type="submission" date="2016-03" db="EMBL/GenBank/DDBJ databases">
        <title>EvidentialGene: Evidence-directed Construction of Genes on Genomes.</title>
        <authorList>
            <person name="Gilbert D.G."/>
            <person name="Choi J.-H."/>
            <person name="Mockaitis K."/>
            <person name="Colbourne J."/>
            <person name="Pfrender M."/>
        </authorList>
    </citation>
    <scope>NUCLEOTIDE SEQUENCE [LARGE SCALE GENOMIC DNA]</scope>
    <source>
        <strain evidence="1 2">Xinb3</strain>
        <tissue evidence="1">Complete organism</tissue>
    </source>
</reference>
<sequence length="61" mass="7295">MRGKGLATSHTKVLYVSMWERRNLNNPFSKKVDFEICERITFTKRYTVQSRETYSSVGYKR</sequence>
<accession>A0A164HBA4</accession>
<dbReference type="EMBL" id="LRGB01012189">
    <property type="protein sequence ID" value="KZR99937.1"/>
    <property type="molecule type" value="Genomic_DNA"/>
</dbReference>
<gene>
    <name evidence="1" type="ORF">APZ42_003989</name>
</gene>
<comment type="caution">
    <text evidence="1">The sequence shown here is derived from an EMBL/GenBank/DDBJ whole genome shotgun (WGS) entry which is preliminary data.</text>
</comment>
<evidence type="ECO:0000313" key="1">
    <source>
        <dbReference type="EMBL" id="KZR99937.1"/>
    </source>
</evidence>
<proteinExistence type="predicted"/>
<dbReference type="Proteomes" id="UP000076858">
    <property type="component" value="Unassembled WGS sequence"/>
</dbReference>
<keyword evidence="2" id="KW-1185">Reference proteome</keyword>
<protein>
    <submittedName>
        <fullName evidence="1">Uncharacterized protein</fullName>
    </submittedName>
</protein>
<name>A0A164HBA4_9CRUS</name>
<organism evidence="1 2">
    <name type="scientific">Daphnia magna</name>
    <dbReference type="NCBI Taxonomy" id="35525"/>
    <lineage>
        <taxon>Eukaryota</taxon>
        <taxon>Metazoa</taxon>
        <taxon>Ecdysozoa</taxon>
        <taxon>Arthropoda</taxon>
        <taxon>Crustacea</taxon>
        <taxon>Branchiopoda</taxon>
        <taxon>Diplostraca</taxon>
        <taxon>Cladocera</taxon>
        <taxon>Anomopoda</taxon>
        <taxon>Daphniidae</taxon>
        <taxon>Daphnia</taxon>
    </lineage>
</organism>
<evidence type="ECO:0000313" key="2">
    <source>
        <dbReference type="Proteomes" id="UP000076858"/>
    </source>
</evidence>